<feature type="domain" description="Protein kinase" evidence="6">
    <location>
        <begin position="1"/>
        <end position="294"/>
    </location>
</feature>
<reference evidence="7 8" key="1">
    <citation type="submission" date="2015-09" db="EMBL/GenBank/DDBJ databases">
        <title>Sorangium comparison.</title>
        <authorList>
            <person name="Zaburannyi N."/>
            <person name="Bunk B."/>
            <person name="Overmann J."/>
            <person name="Mueller R."/>
        </authorList>
    </citation>
    <scope>NUCLEOTIDE SEQUENCE [LARGE SCALE GENOMIC DNA]</scope>
    <source>
        <strain evidence="7 8">So ce26</strain>
    </source>
</reference>
<dbReference type="GO" id="GO:0004674">
    <property type="term" value="F:protein serine/threonine kinase activity"/>
    <property type="evidence" value="ECO:0007669"/>
    <property type="project" value="TreeGrafter"/>
</dbReference>
<protein>
    <recommendedName>
        <fullName evidence="6">Protein kinase domain-containing protein</fullName>
    </recommendedName>
</protein>
<feature type="region of interest" description="Disordered" evidence="5">
    <location>
        <begin position="296"/>
        <end position="359"/>
    </location>
</feature>
<gene>
    <name evidence="7" type="ORF">SOCE26_053620</name>
</gene>
<dbReference type="GO" id="GO:0005524">
    <property type="term" value="F:ATP binding"/>
    <property type="evidence" value="ECO:0007669"/>
    <property type="project" value="UniProtKB-KW"/>
</dbReference>
<feature type="region of interest" description="Disordered" evidence="5">
    <location>
        <begin position="176"/>
        <end position="197"/>
    </location>
</feature>
<feature type="compositionally biased region" description="Low complexity" evidence="5">
    <location>
        <begin position="324"/>
        <end position="333"/>
    </location>
</feature>
<keyword evidence="1" id="KW-0808">Transferase</keyword>
<proteinExistence type="predicted"/>
<keyword evidence="4" id="KW-0067">ATP-binding</keyword>
<name>A0A2L0EX97_SORCE</name>
<dbReference type="SUPFAM" id="SSF56112">
    <property type="entry name" value="Protein kinase-like (PK-like)"/>
    <property type="match status" value="1"/>
</dbReference>
<feature type="region of interest" description="Disordered" evidence="5">
    <location>
        <begin position="707"/>
        <end position="736"/>
    </location>
</feature>
<dbReference type="Proteomes" id="UP000238348">
    <property type="component" value="Chromosome"/>
</dbReference>
<feature type="compositionally biased region" description="Basic and acidic residues" evidence="5">
    <location>
        <begin position="302"/>
        <end position="323"/>
    </location>
</feature>
<dbReference type="PROSITE" id="PS50011">
    <property type="entry name" value="PROTEIN_KINASE_DOM"/>
    <property type="match status" value="1"/>
</dbReference>
<feature type="compositionally biased region" description="Low complexity" evidence="5">
    <location>
        <begin position="707"/>
        <end position="723"/>
    </location>
</feature>
<organism evidence="7 8">
    <name type="scientific">Sorangium cellulosum</name>
    <name type="common">Polyangium cellulosum</name>
    <dbReference type="NCBI Taxonomy" id="56"/>
    <lineage>
        <taxon>Bacteria</taxon>
        <taxon>Pseudomonadati</taxon>
        <taxon>Myxococcota</taxon>
        <taxon>Polyangia</taxon>
        <taxon>Polyangiales</taxon>
        <taxon>Polyangiaceae</taxon>
        <taxon>Sorangium</taxon>
    </lineage>
</organism>
<evidence type="ECO:0000313" key="8">
    <source>
        <dbReference type="Proteomes" id="UP000238348"/>
    </source>
</evidence>
<evidence type="ECO:0000259" key="6">
    <source>
        <dbReference type="PROSITE" id="PS50011"/>
    </source>
</evidence>
<feature type="region of interest" description="Disordered" evidence="5">
    <location>
        <begin position="599"/>
        <end position="619"/>
    </location>
</feature>
<evidence type="ECO:0000256" key="1">
    <source>
        <dbReference type="ARBA" id="ARBA00022679"/>
    </source>
</evidence>
<evidence type="ECO:0000313" key="7">
    <source>
        <dbReference type="EMBL" id="AUX43906.1"/>
    </source>
</evidence>
<dbReference type="Gene3D" id="1.10.1130.10">
    <property type="entry name" value="Flavocytochrome C3, Chain A"/>
    <property type="match status" value="1"/>
</dbReference>
<keyword evidence="3" id="KW-0418">Kinase</keyword>
<evidence type="ECO:0000256" key="5">
    <source>
        <dbReference type="SAM" id="MobiDB-lite"/>
    </source>
</evidence>
<feature type="region of interest" description="Disordered" evidence="5">
    <location>
        <begin position="893"/>
        <end position="914"/>
    </location>
</feature>
<sequence length="1086" mass="113904">MRRAPPEQAGYLEGAALPAVGHAARWRCGAADELWWLGAADQGGAAAPALEAVAARLLSLGSAGVGGFVDGGVGVTAAPADGAGADVESSGGARVWLVRRLAGEPLSDRMRGRRGPWPFAEALRIGIPIARALAACERASLFPGPLSPDAILVDDAGQVTLPASALVAALVGAPPDRGAGSEPRAEGARVSSGIPPLWTPPEQADGAVWDSAANRYALGLVLYRLLAGEHPFSGAGLRHALDEATRREPPPFVEQIATSLPPGLQGHVLRLLHPDPAERPPRAEGIVGVLTGFLGEGAAAEPPRDDGAAAEPPRDARPPRRDGAAAGRTGAAPREPERPTEGRARRPAQPPAAAGARRPQLAQLAPIGAGALVALAALALALPRAAPSPPAQPAASVAPVAPLRAQHTAAEDCAACHSRQAAEWRRSVMAHSVKSPLFNALESLIEEQVGRDVDCPNGAGILRKADPARVCRDRQSGVVVTGSGGEHWCVNCHSPAENLDAAMPAWDGRPGGDPRARLPVRDLLTRRGLEGISCGFCHQVHGPASPGDRAGYQGNPTWRSFTSGAVFAARPEDTRGLFGIGNSGYALRPEELLLAAGQGAGPRAGRPPPAKAGIDEPIVHGRPSASARAYLRSSEFCGACHDVRLFGTDSLGAARGEHFKRLRNAYTEWSEWARAEERAGRRAASCQDCHMSTYPGVCEAAPAAGAAPAAAGDPGCPPGTRYTPRPPGSRPRGRVADHSTALADVATHYFSGVDVPLSDEFPGALVDEASVDVHGIPAGARRRRDLLLRRTFRFGLGAARRAGATSDRLEIPVEIENVGAGHKVPAGFSQEREIWIHLVVRDGAGRVLYEVGRVDAAEEDLKDKVFARVTTRPDANDPFGAAGARGGLFGADVRDGPDVPRWDPPPQRGGTSFRGRGLINFQNGFLRCVRCIGVVAPDGTCQPGIGQGLHHADRFADGDYDPDTGACGSNLTGLNAFFEVYFPVGALDATRGVVKGPDAIIDTRSVPPGVPIRYTYELSTERRRGPFRAEARLLFRAFPPFLIRAFAGYEREQARRGLRPTGPLVTEAMLARLEVVELARAEAELP</sequence>
<dbReference type="OrthoDB" id="9814800at2"/>
<accession>A0A2L0EX97</accession>
<dbReference type="RefSeq" id="WP_104982514.1">
    <property type="nucleotide sequence ID" value="NZ_CP012673.1"/>
</dbReference>
<dbReference type="SUPFAM" id="SSF48695">
    <property type="entry name" value="Multiheme cytochromes"/>
    <property type="match status" value="1"/>
</dbReference>
<dbReference type="InterPro" id="IPR036280">
    <property type="entry name" value="Multihaem_cyt_sf"/>
</dbReference>
<dbReference type="AlphaFoldDB" id="A0A2L0EX97"/>
<dbReference type="InterPro" id="IPR000719">
    <property type="entry name" value="Prot_kinase_dom"/>
</dbReference>
<keyword evidence="2" id="KW-0547">Nucleotide-binding</keyword>
<evidence type="ECO:0000256" key="4">
    <source>
        <dbReference type="ARBA" id="ARBA00022840"/>
    </source>
</evidence>
<dbReference type="Gene3D" id="1.10.510.10">
    <property type="entry name" value="Transferase(Phosphotransferase) domain 1"/>
    <property type="match status" value="1"/>
</dbReference>
<evidence type="ECO:0000256" key="2">
    <source>
        <dbReference type="ARBA" id="ARBA00022741"/>
    </source>
</evidence>
<dbReference type="PANTHER" id="PTHR43289">
    <property type="entry name" value="MITOGEN-ACTIVATED PROTEIN KINASE KINASE KINASE 20-RELATED"/>
    <property type="match status" value="1"/>
</dbReference>
<dbReference type="EMBL" id="CP012673">
    <property type="protein sequence ID" value="AUX43906.1"/>
    <property type="molecule type" value="Genomic_DNA"/>
</dbReference>
<evidence type="ECO:0000256" key="3">
    <source>
        <dbReference type="ARBA" id="ARBA00022777"/>
    </source>
</evidence>
<feature type="compositionally biased region" description="Basic and acidic residues" evidence="5">
    <location>
        <begin position="334"/>
        <end position="344"/>
    </location>
</feature>
<dbReference type="PANTHER" id="PTHR43289:SF6">
    <property type="entry name" value="SERINE_THREONINE-PROTEIN KINASE NEKL-3"/>
    <property type="match status" value="1"/>
</dbReference>
<dbReference type="InterPro" id="IPR011009">
    <property type="entry name" value="Kinase-like_dom_sf"/>
</dbReference>